<sequence>MFTVDLYRRVRLACHVEGLSQREASRRFGVSRASISKMLHHSEPPGYQRTEPVKRPKLDGFTEIIDTILEGDRQVGRKQRHTAKRIFERLRSEYGFDGGYTIIKDYVREQKRVSREVYVPLSHTPGHGQADFGEAQVVIGGVQQKAHFFVLDLPHSDACYVRAYPRATTEAWLDGHNHAFAFFGAVPQSIVYDNDRCLVARIMPDGTRKRTDSFSAFLSHYLVKDRYGRPGKGNDKGKVEGMVGYTRRNFMVPIPSFASFDAFNAYLEDACIRRQSDILSGHKVSIGDRLQADLAAMRPLPATLFDACHKQAGRVTSLSLVRYKGNDYSVPVAFAHREVWVRGYVGEVVIGCAGEIIARHERSYDEADMVFNPLHYLPLIERKIMSLDQAAPLDGWDLPEEIHKLRRLLEARMGKAGKREYVQVLRLLDTVDMATLSAAVKDALNLGAIGYDAVKHLVLCRIERRPARLDLTLYPYLPRANVGTTSPSTYMCLVGVAS</sequence>
<dbReference type="Gene3D" id="3.30.420.10">
    <property type="entry name" value="Ribonuclease H-like superfamily/Ribonuclease H"/>
    <property type="match status" value="1"/>
</dbReference>
<name>A0ABV8U657_9PROT</name>
<dbReference type="Pfam" id="PF22483">
    <property type="entry name" value="Mu-transpos_C_2"/>
    <property type="match status" value="1"/>
</dbReference>
<comment type="caution">
    <text evidence="3">The sequence shown here is derived from an EMBL/GenBank/DDBJ whole genome shotgun (WGS) entry which is preliminary data.</text>
</comment>
<accession>A0ABV8U657</accession>
<dbReference type="PROSITE" id="PS50994">
    <property type="entry name" value="INTEGRASE"/>
    <property type="match status" value="1"/>
</dbReference>
<dbReference type="PANTHER" id="PTHR35004:SF7">
    <property type="entry name" value="INTEGRASE PROTEIN"/>
    <property type="match status" value="1"/>
</dbReference>
<comment type="similarity">
    <text evidence="1">Belongs to the transposase IS21/IS408/IS1162 family.</text>
</comment>
<dbReference type="RefSeq" id="WP_380084283.1">
    <property type="nucleotide sequence ID" value="NZ_JBHSCR010000001.1"/>
</dbReference>
<dbReference type="InterPro" id="IPR001584">
    <property type="entry name" value="Integrase_cat-core"/>
</dbReference>
<evidence type="ECO:0000313" key="3">
    <source>
        <dbReference type="EMBL" id="MFC4346580.1"/>
    </source>
</evidence>
<dbReference type="NCBIfam" id="NF033546">
    <property type="entry name" value="transpos_IS21"/>
    <property type="match status" value="1"/>
</dbReference>
<dbReference type="InterPro" id="IPR012337">
    <property type="entry name" value="RNaseH-like_sf"/>
</dbReference>
<feature type="domain" description="Integrase catalytic" evidence="2">
    <location>
        <begin position="121"/>
        <end position="307"/>
    </location>
</feature>
<reference evidence="4" key="1">
    <citation type="journal article" date="2019" name="Int. J. Syst. Evol. Microbiol.">
        <title>The Global Catalogue of Microorganisms (GCM) 10K type strain sequencing project: providing services to taxonomists for standard genome sequencing and annotation.</title>
        <authorList>
            <consortium name="The Broad Institute Genomics Platform"/>
            <consortium name="The Broad Institute Genome Sequencing Center for Infectious Disease"/>
            <person name="Wu L."/>
            <person name="Ma J."/>
        </authorList>
    </citation>
    <scope>NUCLEOTIDE SEQUENCE [LARGE SCALE GENOMIC DNA]</scope>
    <source>
        <strain evidence="4">CGMCC 1.15304</strain>
    </source>
</reference>
<dbReference type="InterPro" id="IPR009057">
    <property type="entry name" value="Homeodomain-like_sf"/>
</dbReference>
<evidence type="ECO:0000313" key="4">
    <source>
        <dbReference type="Proteomes" id="UP001595776"/>
    </source>
</evidence>
<dbReference type="PANTHER" id="PTHR35004">
    <property type="entry name" value="TRANSPOSASE RV3428C-RELATED"/>
    <property type="match status" value="1"/>
</dbReference>
<dbReference type="InterPro" id="IPR054353">
    <property type="entry name" value="IstA-like_C"/>
</dbReference>
<dbReference type="EMBL" id="JBHSCR010000001">
    <property type="protein sequence ID" value="MFC4346580.1"/>
    <property type="molecule type" value="Genomic_DNA"/>
</dbReference>
<dbReference type="InterPro" id="IPR036397">
    <property type="entry name" value="RNaseH_sf"/>
</dbReference>
<evidence type="ECO:0000256" key="1">
    <source>
        <dbReference type="ARBA" id="ARBA00009277"/>
    </source>
</evidence>
<protein>
    <submittedName>
        <fullName evidence="3">IS21 family transposase</fullName>
    </submittedName>
</protein>
<evidence type="ECO:0000259" key="2">
    <source>
        <dbReference type="PROSITE" id="PS50994"/>
    </source>
</evidence>
<dbReference type="Proteomes" id="UP001595776">
    <property type="component" value="Unassembled WGS sequence"/>
</dbReference>
<dbReference type="SUPFAM" id="SSF46689">
    <property type="entry name" value="Homeodomain-like"/>
    <property type="match status" value="1"/>
</dbReference>
<proteinExistence type="inferred from homology"/>
<gene>
    <name evidence="3" type="primary">istA</name>
    <name evidence="3" type="ORF">ACFO5Q_01810</name>
</gene>
<dbReference type="SUPFAM" id="SSF53098">
    <property type="entry name" value="Ribonuclease H-like"/>
    <property type="match status" value="1"/>
</dbReference>
<organism evidence="3 4">
    <name type="scientific">Kordiimonas lipolytica</name>
    <dbReference type="NCBI Taxonomy" id="1662421"/>
    <lineage>
        <taxon>Bacteria</taxon>
        <taxon>Pseudomonadati</taxon>
        <taxon>Pseudomonadota</taxon>
        <taxon>Alphaproteobacteria</taxon>
        <taxon>Kordiimonadales</taxon>
        <taxon>Kordiimonadaceae</taxon>
        <taxon>Kordiimonas</taxon>
    </lineage>
</organism>
<keyword evidence="4" id="KW-1185">Reference proteome</keyword>